<reference evidence="2 3" key="1">
    <citation type="submission" date="2019-06" db="EMBL/GenBank/DDBJ databases">
        <title>Sorghum-associated microbial communities from plants grown in Nebraska, USA.</title>
        <authorList>
            <person name="Schachtman D."/>
        </authorList>
    </citation>
    <scope>NUCLEOTIDE SEQUENCE [LARGE SCALE GENOMIC DNA]</scope>
    <source>
        <strain evidence="2 3">1225</strain>
    </source>
</reference>
<dbReference type="Proteomes" id="UP000320653">
    <property type="component" value="Unassembled WGS sequence"/>
</dbReference>
<dbReference type="InterPro" id="IPR038725">
    <property type="entry name" value="YdaG_split_barrel_FMN-bd"/>
</dbReference>
<dbReference type="SUPFAM" id="SSF50475">
    <property type="entry name" value="FMN-binding split barrel"/>
    <property type="match status" value="1"/>
</dbReference>
<dbReference type="OrthoDB" id="1432662at2"/>
<evidence type="ECO:0000313" key="3">
    <source>
        <dbReference type="Proteomes" id="UP000320653"/>
    </source>
</evidence>
<accession>A0A561QXB6</accession>
<gene>
    <name evidence="2" type="ORF">FHW37_103889</name>
</gene>
<evidence type="ECO:0000313" key="2">
    <source>
        <dbReference type="EMBL" id="TWF55016.1"/>
    </source>
</evidence>
<dbReference type="PANTHER" id="PTHR34818">
    <property type="entry name" value="PROTEIN BLI-3"/>
    <property type="match status" value="1"/>
</dbReference>
<protein>
    <submittedName>
        <fullName evidence="2">General stress protein 26</fullName>
    </submittedName>
</protein>
<dbReference type="Gene3D" id="2.30.110.10">
    <property type="entry name" value="Electron Transport, Fmn-binding Protein, Chain A"/>
    <property type="match status" value="1"/>
</dbReference>
<dbReference type="InterPro" id="IPR012349">
    <property type="entry name" value="Split_barrel_FMN-bd"/>
</dbReference>
<dbReference type="Pfam" id="PF16242">
    <property type="entry name" value="Pyrid_ox_like"/>
    <property type="match status" value="1"/>
</dbReference>
<dbReference type="InterPro" id="IPR052917">
    <property type="entry name" value="Stress-Dev_Protein"/>
</dbReference>
<organism evidence="2 3">
    <name type="scientific">Neorhizobium alkalisoli</name>
    <dbReference type="NCBI Taxonomy" id="528178"/>
    <lineage>
        <taxon>Bacteria</taxon>
        <taxon>Pseudomonadati</taxon>
        <taxon>Pseudomonadota</taxon>
        <taxon>Alphaproteobacteria</taxon>
        <taxon>Hyphomicrobiales</taxon>
        <taxon>Rhizobiaceae</taxon>
        <taxon>Rhizobium/Agrobacterium group</taxon>
        <taxon>Neorhizobium</taxon>
    </lineage>
</organism>
<comment type="caution">
    <text evidence="2">The sequence shown here is derived from an EMBL/GenBank/DDBJ whole genome shotgun (WGS) entry which is preliminary data.</text>
</comment>
<dbReference type="RefSeq" id="WP_145637856.1">
    <property type="nucleotide sequence ID" value="NZ_VIWP01000003.1"/>
</dbReference>
<name>A0A561QXB6_9HYPH</name>
<dbReference type="EMBL" id="VIWP01000003">
    <property type="protein sequence ID" value="TWF55016.1"/>
    <property type="molecule type" value="Genomic_DNA"/>
</dbReference>
<evidence type="ECO:0000259" key="1">
    <source>
        <dbReference type="Pfam" id="PF16242"/>
    </source>
</evidence>
<proteinExistence type="predicted"/>
<keyword evidence="3" id="KW-1185">Reference proteome</keyword>
<dbReference type="AlphaFoldDB" id="A0A561QXB6"/>
<feature type="domain" description="General stress protein FMN-binding split barrel" evidence="1">
    <location>
        <begin position="12"/>
        <end position="154"/>
    </location>
</feature>
<dbReference type="PANTHER" id="PTHR34818:SF1">
    <property type="entry name" value="PROTEIN BLI-3"/>
    <property type="match status" value="1"/>
</dbReference>
<sequence length="170" mass="19411">MASLTDAREAPERQLWDEIHAIHAGMLGIEGAHMHFQPMAPNVDVKTSTIWFYTKNDTDLVRAIRADTRAHFCVVGKNHDYHACLSGLLEVRRDPAKIEEYWSTVTSAWYEHGKQDPLLVMLALRVDDAEIWASTDSTLKFGWEIAKANLTDEKMPDVGVKQHLTFPHYH</sequence>